<dbReference type="RefSeq" id="WP_188579775.1">
    <property type="nucleotide sequence ID" value="NZ_BMDZ01000041.1"/>
</dbReference>
<keyword evidence="5 6" id="KW-0472">Membrane</keyword>
<feature type="transmembrane region" description="Helical" evidence="6">
    <location>
        <begin position="226"/>
        <end position="247"/>
    </location>
</feature>
<comment type="similarity">
    <text evidence="2">Belongs to the EamA transporter family.</text>
</comment>
<protein>
    <submittedName>
        <fullName evidence="8">Membrane protein</fullName>
    </submittedName>
</protein>
<proteinExistence type="inferred from homology"/>
<accession>A0ABQ1ITF3</accession>
<evidence type="ECO:0000256" key="4">
    <source>
        <dbReference type="ARBA" id="ARBA00022989"/>
    </source>
</evidence>
<feature type="transmembrane region" description="Helical" evidence="6">
    <location>
        <begin position="102"/>
        <end position="121"/>
    </location>
</feature>
<comment type="caution">
    <text evidence="8">The sequence shown here is derived from an EMBL/GenBank/DDBJ whole genome shotgun (WGS) entry which is preliminary data.</text>
</comment>
<dbReference type="Pfam" id="PF00892">
    <property type="entry name" value="EamA"/>
    <property type="match status" value="2"/>
</dbReference>
<evidence type="ECO:0000256" key="1">
    <source>
        <dbReference type="ARBA" id="ARBA00004141"/>
    </source>
</evidence>
<feature type="transmembrane region" description="Helical" evidence="6">
    <location>
        <begin position="281"/>
        <end position="301"/>
    </location>
</feature>
<keyword evidence="9" id="KW-1185">Reference proteome</keyword>
<gene>
    <name evidence="8" type="ORF">GCM10011505_32680</name>
</gene>
<dbReference type="InterPro" id="IPR037185">
    <property type="entry name" value="EmrE-like"/>
</dbReference>
<evidence type="ECO:0000256" key="3">
    <source>
        <dbReference type="ARBA" id="ARBA00022692"/>
    </source>
</evidence>
<dbReference type="Proteomes" id="UP000603352">
    <property type="component" value="Unassembled WGS sequence"/>
</dbReference>
<dbReference type="InterPro" id="IPR000620">
    <property type="entry name" value="EamA_dom"/>
</dbReference>
<feature type="transmembrane region" description="Helical" evidence="6">
    <location>
        <begin position="256"/>
        <end position="275"/>
    </location>
</feature>
<evidence type="ECO:0000256" key="6">
    <source>
        <dbReference type="SAM" id="Phobius"/>
    </source>
</evidence>
<comment type="subcellular location">
    <subcellularLocation>
        <location evidence="1">Membrane</location>
        <topology evidence="1">Multi-pass membrane protein</topology>
    </subcellularLocation>
</comment>
<evidence type="ECO:0000256" key="2">
    <source>
        <dbReference type="ARBA" id="ARBA00007362"/>
    </source>
</evidence>
<evidence type="ECO:0000259" key="7">
    <source>
        <dbReference type="Pfam" id="PF00892"/>
    </source>
</evidence>
<feature type="transmembrane region" description="Helical" evidence="6">
    <location>
        <begin position="196"/>
        <end position="214"/>
    </location>
</feature>
<reference evidence="9" key="1">
    <citation type="journal article" date="2019" name="Int. J. Syst. Evol. Microbiol.">
        <title>The Global Catalogue of Microorganisms (GCM) 10K type strain sequencing project: providing services to taxonomists for standard genome sequencing and annotation.</title>
        <authorList>
            <consortium name="The Broad Institute Genomics Platform"/>
            <consortium name="The Broad Institute Genome Sequencing Center for Infectious Disease"/>
            <person name="Wu L."/>
            <person name="Ma J."/>
        </authorList>
    </citation>
    <scope>NUCLEOTIDE SEQUENCE [LARGE SCALE GENOMIC DNA]</scope>
    <source>
        <strain evidence="9">CGMCC 1.10188</strain>
    </source>
</reference>
<feature type="transmembrane region" description="Helical" evidence="6">
    <location>
        <begin position="78"/>
        <end position="96"/>
    </location>
</feature>
<feature type="transmembrane region" description="Helical" evidence="6">
    <location>
        <begin position="162"/>
        <end position="184"/>
    </location>
</feature>
<feature type="domain" description="EamA" evidence="7">
    <location>
        <begin position="163"/>
        <end position="298"/>
    </location>
</feature>
<keyword evidence="3 6" id="KW-0812">Transmembrane</keyword>
<feature type="domain" description="EamA" evidence="7">
    <location>
        <begin position="12"/>
        <end position="146"/>
    </location>
</feature>
<organism evidence="8 9">
    <name type="scientific">Tistrella bauzanensis</name>
    <dbReference type="NCBI Taxonomy" id="657419"/>
    <lineage>
        <taxon>Bacteria</taxon>
        <taxon>Pseudomonadati</taxon>
        <taxon>Pseudomonadota</taxon>
        <taxon>Alphaproteobacteria</taxon>
        <taxon>Geminicoccales</taxon>
        <taxon>Geminicoccaceae</taxon>
        <taxon>Tistrella</taxon>
    </lineage>
</organism>
<evidence type="ECO:0000313" key="9">
    <source>
        <dbReference type="Proteomes" id="UP000603352"/>
    </source>
</evidence>
<dbReference type="InterPro" id="IPR050638">
    <property type="entry name" value="AA-Vitamin_Transporters"/>
</dbReference>
<dbReference type="PANTHER" id="PTHR32322:SF2">
    <property type="entry name" value="EAMA DOMAIN-CONTAINING PROTEIN"/>
    <property type="match status" value="1"/>
</dbReference>
<name>A0ABQ1ITF3_9PROT</name>
<sequence>MRKPLDLQAFGLMLIVCASLGLQQVALKATTGDVSPVLLIAMRSGIAAVLVGLYMLALRLRSGMRLRFDAGDGNWKPGLLVGFLFTLEYLLLGEALRLTSAAHAVVFLYTAPVFAALILHVMVPAERMSPRQWVGILMAFAGVVAAFLGQRTGSDRAVADMLAGDLLALFAGAAWGLTTVVVRGSRLSRVPATQTLLYQLAAACLLLLLAAVLLDQMTFRPTAMVLANLGFQSVVVSFLAFLIWFWLLRRYVASRLGVLSFMTPLFGVLFGVWLLDEPMEPGFVVGAMLVLAGMTVVSTTGRPGWTGLAIRAGRARRHRPRG</sequence>
<feature type="transmembrane region" description="Helical" evidence="6">
    <location>
        <begin position="38"/>
        <end position="57"/>
    </location>
</feature>
<dbReference type="SUPFAM" id="SSF103481">
    <property type="entry name" value="Multidrug resistance efflux transporter EmrE"/>
    <property type="match status" value="2"/>
</dbReference>
<dbReference type="EMBL" id="BMDZ01000041">
    <property type="protein sequence ID" value="GGB49078.1"/>
    <property type="molecule type" value="Genomic_DNA"/>
</dbReference>
<feature type="transmembrane region" description="Helical" evidence="6">
    <location>
        <begin position="133"/>
        <end position="150"/>
    </location>
</feature>
<dbReference type="PANTHER" id="PTHR32322">
    <property type="entry name" value="INNER MEMBRANE TRANSPORTER"/>
    <property type="match status" value="1"/>
</dbReference>
<keyword evidence="4 6" id="KW-1133">Transmembrane helix</keyword>
<evidence type="ECO:0000313" key="8">
    <source>
        <dbReference type="EMBL" id="GGB49078.1"/>
    </source>
</evidence>
<evidence type="ECO:0000256" key="5">
    <source>
        <dbReference type="ARBA" id="ARBA00023136"/>
    </source>
</evidence>